<dbReference type="SMART" id="SM00184">
    <property type="entry name" value="RING"/>
    <property type="match status" value="2"/>
</dbReference>
<reference evidence="8" key="1">
    <citation type="journal article" date="2023" name="Science">
        <title>Genome structures resolve the early diversification of teleost fishes.</title>
        <authorList>
            <person name="Parey E."/>
            <person name="Louis A."/>
            <person name="Montfort J."/>
            <person name="Bouchez O."/>
            <person name="Roques C."/>
            <person name="Iampietro C."/>
            <person name="Lluch J."/>
            <person name="Castinel A."/>
            <person name="Donnadieu C."/>
            <person name="Desvignes T."/>
            <person name="Floi Bucao C."/>
            <person name="Jouanno E."/>
            <person name="Wen M."/>
            <person name="Mejri S."/>
            <person name="Dirks R."/>
            <person name="Jansen H."/>
            <person name="Henkel C."/>
            <person name="Chen W.J."/>
            <person name="Zahm M."/>
            <person name="Cabau C."/>
            <person name="Klopp C."/>
            <person name="Thompson A.W."/>
            <person name="Robinson-Rechavi M."/>
            <person name="Braasch I."/>
            <person name="Lecointre G."/>
            <person name="Bobe J."/>
            <person name="Postlethwait J.H."/>
            <person name="Berthelot C."/>
            <person name="Roest Crollius H."/>
            <person name="Guiguen Y."/>
        </authorList>
    </citation>
    <scope>NUCLEOTIDE SEQUENCE</scope>
    <source>
        <strain evidence="8">NC1722</strain>
    </source>
</reference>
<keyword evidence="2 4" id="KW-0863">Zinc-finger</keyword>
<dbReference type="Pfam" id="PF04434">
    <property type="entry name" value="SWIM"/>
    <property type="match status" value="1"/>
</dbReference>
<dbReference type="InterPro" id="IPR001841">
    <property type="entry name" value="Znf_RING"/>
</dbReference>
<accession>A0AAD7WNC7</accession>
<keyword evidence="1" id="KW-0479">Metal-binding</keyword>
<gene>
    <name evidence="8" type="ORF">AAFF_G00351930</name>
</gene>
<evidence type="ECO:0000256" key="1">
    <source>
        <dbReference type="ARBA" id="ARBA00022723"/>
    </source>
</evidence>
<evidence type="ECO:0000259" key="5">
    <source>
        <dbReference type="PROSITE" id="PS50089"/>
    </source>
</evidence>
<dbReference type="EMBL" id="JAINUG010000058">
    <property type="protein sequence ID" value="KAJ8403421.1"/>
    <property type="molecule type" value="Genomic_DNA"/>
</dbReference>
<keyword evidence="3" id="KW-0862">Zinc</keyword>
<feature type="domain" description="RING-type" evidence="5">
    <location>
        <begin position="159"/>
        <end position="211"/>
    </location>
</feature>
<dbReference type="InterPro" id="IPR039903">
    <property type="entry name" value="Zswim2"/>
</dbReference>
<comment type="caution">
    <text evidence="8">The sequence shown here is derived from an EMBL/GenBank/DDBJ whole genome shotgun (WGS) entry which is preliminary data.</text>
</comment>
<evidence type="ECO:0000259" key="7">
    <source>
        <dbReference type="PROSITE" id="PS50966"/>
    </source>
</evidence>
<dbReference type="AlphaFoldDB" id="A0AAD7WNC7"/>
<protein>
    <recommendedName>
        <fullName evidence="10">E3 ubiquitin-protein ligase ZSWIM2</fullName>
    </recommendedName>
</protein>
<organism evidence="8 9">
    <name type="scientific">Aldrovandia affinis</name>
    <dbReference type="NCBI Taxonomy" id="143900"/>
    <lineage>
        <taxon>Eukaryota</taxon>
        <taxon>Metazoa</taxon>
        <taxon>Chordata</taxon>
        <taxon>Craniata</taxon>
        <taxon>Vertebrata</taxon>
        <taxon>Euteleostomi</taxon>
        <taxon>Actinopterygii</taxon>
        <taxon>Neopterygii</taxon>
        <taxon>Teleostei</taxon>
        <taxon>Notacanthiformes</taxon>
        <taxon>Halosauridae</taxon>
        <taxon>Aldrovandia</taxon>
    </lineage>
</organism>
<dbReference type="Gene3D" id="3.30.60.90">
    <property type="match status" value="1"/>
</dbReference>
<dbReference type="InterPro" id="IPR007527">
    <property type="entry name" value="Znf_SWIM"/>
</dbReference>
<dbReference type="Gene3D" id="3.30.40.10">
    <property type="entry name" value="Zinc/RING finger domain, C3HC4 (zinc finger)"/>
    <property type="match status" value="2"/>
</dbReference>
<dbReference type="Pfam" id="PF13639">
    <property type="entry name" value="zf-RING_2"/>
    <property type="match status" value="1"/>
</dbReference>
<dbReference type="Proteomes" id="UP001221898">
    <property type="component" value="Unassembled WGS sequence"/>
</dbReference>
<dbReference type="PANTHER" id="PTHR21540:SF3">
    <property type="entry name" value="E3 UBIQUITIN-PROTEIN LIGASE ZSWIM2"/>
    <property type="match status" value="1"/>
</dbReference>
<feature type="domain" description="RING-type" evidence="5">
    <location>
        <begin position="348"/>
        <end position="388"/>
    </location>
</feature>
<dbReference type="PROSITE" id="PS50135">
    <property type="entry name" value="ZF_ZZ_2"/>
    <property type="match status" value="1"/>
</dbReference>
<evidence type="ECO:0000313" key="8">
    <source>
        <dbReference type="EMBL" id="KAJ8403421.1"/>
    </source>
</evidence>
<dbReference type="InterPro" id="IPR043145">
    <property type="entry name" value="Znf_ZZ_sf"/>
</dbReference>
<dbReference type="SUPFAM" id="SSF57850">
    <property type="entry name" value="RING/U-box"/>
    <property type="match status" value="3"/>
</dbReference>
<dbReference type="GO" id="GO:0008270">
    <property type="term" value="F:zinc ion binding"/>
    <property type="evidence" value="ECO:0007669"/>
    <property type="project" value="UniProtKB-KW"/>
</dbReference>
<dbReference type="InterPro" id="IPR000433">
    <property type="entry name" value="Znf_ZZ"/>
</dbReference>
<feature type="domain" description="SWIM-type" evidence="7">
    <location>
        <begin position="66"/>
        <end position="99"/>
    </location>
</feature>
<evidence type="ECO:0000256" key="2">
    <source>
        <dbReference type="ARBA" id="ARBA00022771"/>
    </source>
</evidence>
<dbReference type="PROSITE" id="PS50089">
    <property type="entry name" value="ZF_RING_2"/>
    <property type="match status" value="2"/>
</dbReference>
<dbReference type="PROSITE" id="PS50966">
    <property type="entry name" value="ZF_SWIM"/>
    <property type="match status" value="1"/>
</dbReference>
<dbReference type="InterPro" id="IPR013083">
    <property type="entry name" value="Znf_RING/FYVE/PHD"/>
</dbReference>
<dbReference type="GO" id="GO:0061630">
    <property type="term" value="F:ubiquitin protein ligase activity"/>
    <property type="evidence" value="ECO:0007669"/>
    <property type="project" value="InterPro"/>
</dbReference>
<evidence type="ECO:0000256" key="3">
    <source>
        <dbReference type="ARBA" id="ARBA00022833"/>
    </source>
</evidence>
<evidence type="ECO:0000259" key="6">
    <source>
        <dbReference type="PROSITE" id="PS50135"/>
    </source>
</evidence>
<evidence type="ECO:0000256" key="4">
    <source>
        <dbReference type="PROSITE-ProRule" id="PRU00228"/>
    </source>
</evidence>
<proteinExistence type="predicted"/>
<evidence type="ECO:0008006" key="10">
    <source>
        <dbReference type="Google" id="ProtNLM"/>
    </source>
</evidence>
<dbReference type="CDD" id="cd16494">
    <property type="entry name" value="RING-CH-C4HC3_ZSWM2"/>
    <property type="match status" value="1"/>
</dbReference>
<evidence type="ECO:0000313" key="9">
    <source>
        <dbReference type="Proteomes" id="UP001221898"/>
    </source>
</evidence>
<keyword evidence="9" id="KW-1185">Reference proteome</keyword>
<name>A0AAD7WNC7_9TELE</name>
<sequence>MPASEVEHVSTRPDAFVMFQKIYKRHSVSDALHLHQNQALTTTIFILKECGPTGFVLKEEGESKEFKVCLGNPHTCTCLTFAKEKDLCKHICWVLIRRFRLPRNHEYCLQLGLVDRQINDMVQDLHPLRTARPVNTPAPPMFEEDGCVRQKEIDAEDVCPICQEELLGKRLPVAYCRYGCGNNIHISCMKVWADHQSPLEADDMVQCPLCREGFEPMNMLLDQVKNAASLLTTSERERSDKHLGILCNNCRIYPITGKCYKCITCSYYFLCDSCYNRHSHPHHPFAYRAKRKHRWVSLRMSGGHHPESAKTEANCAVRSDTVPEHIVRGLLPVEVAQGSKLLKPGQQCRLCLKSFNLGQGVKVLICHHKFHADCADKWLLQSNTCPLDGYVIYNPLTWQRSGNQIATKPGKIAPPFGARASPKQKLERDLFVPGLRLQCSKPACSTLVPRQKDFAENRIHGLRIANEPAWRCRCTRERSLPQEGPGLSIDLLNLL</sequence>
<dbReference type="PANTHER" id="PTHR21540">
    <property type="entry name" value="RING FINGER AND SWIM DOMAIN-CONTAINING PROTEIN 2"/>
    <property type="match status" value="1"/>
</dbReference>
<feature type="domain" description="ZZ-type" evidence="6">
    <location>
        <begin position="242"/>
        <end position="293"/>
    </location>
</feature>